<dbReference type="InterPro" id="IPR002577">
    <property type="entry name" value="HTH_HxlR"/>
</dbReference>
<gene>
    <name evidence="1" type="ORF">LCIT_07440</name>
</gene>
<dbReference type="PROSITE" id="PS51118">
    <property type="entry name" value="HTH_HXLR"/>
    <property type="match status" value="1"/>
</dbReference>
<dbReference type="Pfam" id="PF01638">
    <property type="entry name" value="HxlR"/>
    <property type="match status" value="1"/>
</dbReference>
<accession>A0A5A5U0D9</accession>
<dbReference type="AlphaFoldDB" id="A0A5A5U0D9"/>
<dbReference type="Gene3D" id="1.10.10.10">
    <property type="entry name" value="Winged helix-like DNA-binding domain superfamily/Winged helix DNA-binding domain"/>
    <property type="match status" value="1"/>
</dbReference>
<comment type="caution">
    <text evidence="1">The sequence shown here is derived from an EMBL/GenBank/DDBJ whole genome shotgun (WGS) entry which is preliminary data.</text>
</comment>
<evidence type="ECO:0000313" key="2">
    <source>
        <dbReference type="Proteomes" id="UP000323274"/>
    </source>
</evidence>
<proteinExistence type="predicted"/>
<dbReference type="PANTHER" id="PTHR33204">
    <property type="entry name" value="TRANSCRIPTIONAL REGULATOR, MARR FAMILY"/>
    <property type="match status" value="1"/>
</dbReference>
<dbReference type="RefSeq" id="WP_004901435.1">
    <property type="nucleotide sequence ID" value="NZ_BJJW01000005.1"/>
</dbReference>
<protein>
    <submittedName>
        <fullName evidence="1">Uncharacterized protein</fullName>
    </submittedName>
</protein>
<dbReference type="InterPro" id="IPR036388">
    <property type="entry name" value="WH-like_DNA-bd_sf"/>
</dbReference>
<evidence type="ECO:0000313" key="1">
    <source>
        <dbReference type="EMBL" id="GDZ83502.1"/>
    </source>
</evidence>
<reference evidence="1 2" key="1">
    <citation type="submission" date="2019-04" db="EMBL/GenBank/DDBJ databases">
        <title>A pseudo-fructophilic Leuconostoc citreum strain F192-5 isolated from peel of satsuma mandarin: the first report for isolation and characterization of strain-dependent fructophilic-like characteristics.</title>
        <authorList>
            <person name="Maeno S."/>
            <person name="Tanizawa Y."/>
            <person name="Kajikawa A."/>
            <person name="Kanesaki Y."/>
            <person name="Kubota E."/>
            <person name="Arita M."/>
            <person name="Leon D."/>
            <person name="Endo A."/>
        </authorList>
    </citation>
    <scope>NUCLEOTIDE SEQUENCE [LARGE SCALE GENOMIC DNA]</scope>
    <source>
        <strain evidence="1 2">F192-5</strain>
    </source>
</reference>
<dbReference type="InterPro" id="IPR036390">
    <property type="entry name" value="WH_DNA-bd_sf"/>
</dbReference>
<dbReference type="GeneID" id="61101578"/>
<dbReference type="Proteomes" id="UP000323274">
    <property type="component" value="Unassembled WGS sequence"/>
</dbReference>
<sequence>MPTISTSTKQVMKLMGAKWSIEILLTIADLQVTGFNQLHQSLPGISHKVLTDRLKQLVTYRLVSRTVVERIPLRVIYKISPKGSTMLIILEQLNNTSN</sequence>
<dbReference type="EMBL" id="BJJW01000005">
    <property type="protein sequence ID" value="GDZ83502.1"/>
    <property type="molecule type" value="Genomic_DNA"/>
</dbReference>
<organism evidence="1 2">
    <name type="scientific">Leuconostoc citreum</name>
    <dbReference type="NCBI Taxonomy" id="33964"/>
    <lineage>
        <taxon>Bacteria</taxon>
        <taxon>Bacillati</taxon>
        <taxon>Bacillota</taxon>
        <taxon>Bacilli</taxon>
        <taxon>Lactobacillales</taxon>
        <taxon>Lactobacillaceae</taxon>
        <taxon>Leuconostoc</taxon>
    </lineage>
</organism>
<name>A0A5A5U0D9_LEUCI</name>
<dbReference type="SUPFAM" id="SSF46785">
    <property type="entry name" value="Winged helix' DNA-binding domain"/>
    <property type="match status" value="1"/>
</dbReference>